<reference evidence="1 2" key="1">
    <citation type="journal article" date="2019" name="Sci. Rep.">
        <title>Orb-weaving spider Araneus ventricosus genome elucidates the spidroin gene catalogue.</title>
        <authorList>
            <person name="Kono N."/>
            <person name="Nakamura H."/>
            <person name="Ohtoshi R."/>
            <person name="Moran D.A.P."/>
            <person name="Shinohara A."/>
            <person name="Yoshida Y."/>
            <person name="Fujiwara M."/>
            <person name="Mori M."/>
            <person name="Tomita M."/>
            <person name="Arakawa K."/>
        </authorList>
    </citation>
    <scope>NUCLEOTIDE SEQUENCE [LARGE SCALE GENOMIC DNA]</scope>
</reference>
<keyword evidence="2" id="KW-1185">Reference proteome</keyword>
<proteinExistence type="predicted"/>
<dbReference type="Proteomes" id="UP000499080">
    <property type="component" value="Unassembled WGS sequence"/>
</dbReference>
<accession>A0A4Y2RS89</accession>
<name>A0A4Y2RS89_ARAVE</name>
<dbReference type="AlphaFoldDB" id="A0A4Y2RS89"/>
<evidence type="ECO:0000313" key="1">
    <source>
        <dbReference type="EMBL" id="GBN78568.1"/>
    </source>
</evidence>
<dbReference type="EMBL" id="BGPR01018231">
    <property type="protein sequence ID" value="GBN78568.1"/>
    <property type="molecule type" value="Genomic_DNA"/>
</dbReference>
<gene>
    <name evidence="1" type="ORF">AVEN_133955_1</name>
</gene>
<sequence length="101" mass="11435">MIAFNGSSLCSVVQSWRDRSTLDWKCESWLMEERSLTEATGCHSTVHNPLVWSFCKRLKLEARLEFPPHAVLLNAEDVPTVQKRDVYVLCQAVGLEAQLAS</sequence>
<evidence type="ECO:0000313" key="2">
    <source>
        <dbReference type="Proteomes" id="UP000499080"/>
    </source>
</evidence>
<protein>
    <submittedName>
        <fullName evidence="1">Uncharacterized protein</fullName>
    </submittedName>
</protein>
<comment type="caution">
    <text evidence="1">The sequence shown here is derived from an EMBL/GenBank/DDBJ whole genome shotgun (WGS) entry which is preliminary data.</text>
</comment>
<organism evidence="1 2">
    <name type="scientific">Araneus ventricosus</name>
    <name type="common">Orbweaver spider</name>
    <name type="synonym">Epeira ventricosa</name>
    <dbReference type="NCBI Taxonomy" id="182803"/>
    <lineage>
        <taxon>Eukaryota</taxon>
        <taxon>Metazoa</taxon>
        <taxon>Ecdysozoa</taxon>
        <taxon>Arthropoda</taxon>
        <taxon>Chelicerata</taxon>
        <taxon>Arachnida</taxon>
        <taxon>Araneae</taxon>
        <taxon>Araneomorphae</taxon>
        <taxon>Entelegynae</taxon>
        <taxon>Araneoidea</taxon>
        <taxon>Araneidae</taxon>
        <taxon>Araneus</taxon>
    </lineage>
</organism>